<proteinExistence type="predicted"/>
<dbReference type="PANTHER" id="PTHR47506">
    <property type="entry name" value="TRANSCRIPTIONAL REGULATORY PROTEIN"/>
    <property type="match status" value="1"/>
</dbReference>
<name>A0ABD7HHQ7_9MYCO</name>
<dbReference type="InterPro" id="IPR023772">
    <property type="entry name" value="DNA-bd_HTH_TetR-type_CS"/>
</dbReference>
<evidence type="ECO:0000256" key="2">
    <source>
        <dbReference type="ARBA" id="ARBA00023125"/>
    </source>
</evidence>
<gene>
    <name evidence="6" type="ORF">D2E76_24530</name>
</gene>
<dbReference type="EMBL" id="QXBN01000028">
    <property type="protein sequence ID" value="RIT31762.1"/>
    <property type="molecule type" value="Genomic_DNA"/>
</dbReference>
<comment type="caution">
    <text evidence="6">The sequence shown here is derived from an EMBL/GenBank/DDBJ whole genome shotgun (WGS) entry which is preliminary data.</text>
</comment>
<reference evidence="6 7" key="1">
    <citation type="submission" date="2018-08" db="EMBL/GenBank/DDBJ databases">
        <title>Linezolid Resistance in Mycobacterium abscessus: MIC Distribution and Comprehensive Investigation of Resistance Mechanisms.</title>
        <authorList>
            <person name="Ye M."/>
            <person name="Xu L."/>
            <person name="Zou Y."/>
            <person name="Li B."/>
            <person name="Guo Q."/>
            <person name="Zhang Y."/>
            <person name="Zhan M."/>
            <person name="Xu B."/>
            <person name="Yu F."/>
            <person name="Zhang Z."/>
            <person name="Chu H."/>
        </authorList>
    </citation>
    <scope>NUCLEOTIDE SEQUENCE [LARGE SCALE GENOMIC DNA]</scope>
    <source>
        <strain evidence="6 7">G143</strain>
    </source>
</reference>
<evidence type="ECO:0000256" key="4">
    <source>
        <dbReference type="PROSITE-ProRule" id="PRU00335"/>
    </source>
</evidence>
<dbReference type="SUPFAM" id="SSF46689">
    <property type="entry name" value="Homeodomain-like"/>
    <property type="match status" value="1"/>
</dbReference>
<keyword evidence="3" id="KW-0804">Transcription</keyword>
<dbReference type="InterPro" id="IPR009057">
    <property type="entry name" value="Homeodomain-like_sf"/>
</dbReference>
<accession>A0ABD7HHQ7</accession>
<dbReference type="Gene3D" id="1.10.357.10">
    <property type="entry name" value="Tetracycline Repressor, domain 2"/>
    <property type="match status" value="1"/>
</dbReference>
<feature type="DNA-binding region" description="H-T-H motif" evidence="4">
    <location>
        <begin position="37"/>
        <end position="56"/>
    </location>
</feature>
<dbReference type="Proteomes" id="UP000284557">
    <property type="component" value="Unassembled WGS sequence"/>
</dbReference>
<evidence type="ECO:0000256" key="1">
    <source>
        <dbReference type="ARBA" id="ARBA00023015"/>
    </source>
</evidence>
<evidence type="ECO:0000259" key="5">
    <source>
        <dbReference type="PROSITE" id="PS50977"/>
    </source>
</evidence>
<dbReference type="PROSITE" id="PS50977">
    <property type="entry name" value="HTH_TETR_2"/>
    <property type="match status" value="1"/>
</dbReference>
<evidence type="ECO:0000256" key="3">
    <source>
        <dbReference type="ARBA" id="ARBA00023163"/>
    </source>
</evidence>
<dbReference type="AlphaFoldDB" id="A0ABD7HHQ7"/>
<keyword evidence="1" id="KW-0805">Transcription regulation</keyword>
<feature type="domain" description="HTH tetR-type" evidence="5">
    <location>
        <begin position="14"/>
        <end position="74"/>
    </location>
</feature>
<dbReference type="Pfam" id="PF00440">
    <property type="entry name" value="TetR_N"/>
    <property type="match status" value="1"/>
</dbReference>
<evidence type="ECO:0000313" key="6">
    <source>
        <dbReference type="EMBL" id="RIT31762.1"/>
    </source>
</evidence>
<organism evidence="6 7">
    <name type="scientific">Mycobacteroides abscessus</name>
    <dbReference type="NCBI Taxonomy" id="36809"/>
    <lineage>
        <taxon>Bacteria</taxon>
        <taxon>Bacillati</taxon>
        <taxon>Actinomycetota</taxon>
        <taxon>Actinomycetes</taxon>
        <taxon>Mycobacteriales</taxon>
        <taxon>Mycobacteriaceae</taxon>
        <taxon>Mycobacteroides</taxon>
    </lineage>
</organism>
<dbReference type="GO" id="GO:0003677">
    <property type="term" value="F:DNA binding"/>
    <property type="evidence" value="ECO:0007669"/>
    <property type="project" value="UniProtKB-UniRule"/>
</dbReference>
<protein>
    <submittedName>
        <fullName evidence="6">TetR/AcrR family transcriptional regulator</fullName>
    </submittedName>
</protein>
<dbReference type="RefSeq" id="WP_100480746.1">
    <property type="nucleotide sequence ID" value="NZ_CP029076.1"/>
</dbReference>
<dbReference type="PROSITE" id="PS01081">
    <property type="entry name" value="HTH_TETR_1"/>
    <property type="match status" value="1"/>
</dbReference>
<sequence>MTAERLTLRERQKMQTRNHLLDCAGELIATKGFASTSIDDIIDRAGVSRATLYAHFSGKDALLSAIVERMWADGLEFYEEFGALEEWSRSSILAWLHRFAAAWQKDSARNKAAAIAVPAVFFEAPDKHTQMANAVRRNSKLWEHFTEIEASMRSAMVVNLVESQLSDYFFNSSSMDLPTFVGYLTDALHLLLQKAR</sequence>
<dbReference type="PANTHER" id="PTHR47506:SF1">
    <property type="entry name" value="HTH-TYPE TRANSCRIPTIONAL REGULATOR YJDC"/>
    <property type="match status" value="1"/>
</dbReference>
<dbReference type="PRINTS" id="PR00455">
    <property type="entry name" value="HTHTETR"/>
</dbReference>
<keyword evidence="2 4" id="KW-0238">DNA-binding</keyword>
<evidence type="ECO:0000313" key="7">
    <source>
        <dbReference type="Proteomes" id="UP000284557"/>
    </source>
</evidence>
<dbReference type="InterPro" id="IPR001647">
    <property type="entry name" value="HTH_TetR"/>
</dbReference>